<dbReference type="Proteomes" id="UP001151760">
    <property type="component" value="Unassembled WGS sequence"/>
</dbReference>
<feature type="region of interest" description="Disordered" evidence="1">
    <location>
        <begin position="889"/>
        <end position="917"/>
    </location>
</feature>
<comment type="caution">
    <text evidence="2">The sequence shown here is derived from an EMBL/GenBank/DDBJ whole genome shotgun (WGS) entry which is preliminary data.</text>
</comment>
<feature type="compositionally biased region" description="Low complexity" evidence="1">
    <location>
        <begin position="159"/>
        <end position="169"/>
    </location>
</feature>
<reference evidence="2" key="2">
    <citation type="submission" date="2022-01" db="EMBL/GenBank/DDBJ databases">
        <authorList>
            <person name="Yamashiro T."/>
            <person name="Shiraishi A."/>
            <person name="Satake H."/>
            <person name="Nakayama K."/>
        </authorList>
    </citation>
    <scope>NUCLEOTIDE SEQUENCE</scope>
</reference>
<feature type="compositionally biased region" description="Polar residues" evidence="1">
    <location>
        <begin position="794"/>
        <end position="803"/>
    </location>
</feature>
<organism evidence="2 3">
    <name type="scientific">Tanacetum coccineum</name>
    <dbReference type="NCBI Taxonomy" id="301880"/>
    <lineage>
        <taxon>Eukaryota</taxon>
        <taxon>Viridiplantae</taxon>
        <taxon>Streptophyta</taxon>
        <taxon>Embryophyta</taxon>
        <taxon>Tracheophyta</taxon>
        <taxon>Spermatophyta</taxon>
        <taxon>Magnoliopsida</taxon>
        <taxon>eudicotyledons</taxon>
        <taxon>Gunneridae</taxon>
        <taxon>Pentapetalae</taxon>
        <taxon>asterids</taxon>
        <taxon>campanulids</taxon>
        <taxon>Asterales</taxon>
        <taxon>Asteraceae</taxon>
        <taxon>Asteroideae</taxon>
        <taxon>Anthemideae</taxon>
        <taxon>Anthemidinae</taxon>
        <taxon>Tanacetum</taxon>
    </lineage>
</organism>
<evidence type="ECO:0000313" key="2">
    <source>
        <dbReference type="EMBL" id="GJT92201.1"/>
    </source>
</evidence>
<reference evidence="2" key="1">
    <citation type="journal article" date="2022" name="Int. J. Mol. Sci.">
        <title>Draft Genome of Tanacetum Coccineum: Genomic Comparison of Closely Related Tanacetum-Family Plants.</title>
        <authorList>
            <person name="Yamashiro T."/>
            <person name="Shiraishi A."/>
            <person name="Nakayama K."/>
            <person name="Satake H."/>
        </authorList>
    </citation>
    <scope>NUCLEOTIDE SEQUENCE</scope>
</reference>
<dbReference type="EMBL" id="BQNB010020086">
    <property type="protein sequence ID" value="GJT92201.1"/>
    <property type="molecule type" value="Genomic_DNA"/>
</dbReference>
<accession>A0ABQ5HXL5</accession>
<evidence type="ECO:0000313" key="3">
    <source>
        <dbReference type="Proteomes" id="UP001151760"/>
    </source>
</evidence>
<feature type="compositionally biased region" description="Polar residues" evidence="1">
    <location>
        <begin position="900"/>
        <end position="917"/>
    </location>
</feature>
<protein>
    <submittedName>
        <fullName evidence="2">Uncharacterized protein</fullName>
    </submittedName>
</protein>
<evidence type="ECO:0000256" key="1">
    <source>
        <dbReference type="SAM" id="MobiDB-lite"/>
    </source>
</evidence>
<gene>
    <name evidence="2" type="ORF">Tco_1081046</name>
</gene>
<feature type="compositionally biased region" description="Basic and acidic residues" evidence="1">
    <location>
        <begin position="82"/>
        <end position="107"/>
    </location>
</feature>
<feature type="region of interest" description="Disordered" evidence="1">
    <location>
        <begin position="82"/>
        <end position="169"/>
    </location>
</feature>
<keyword evidence="3" id="KW-1185">Reference proteome</keyword>
<sequence>MIREQTVEFIDSQEIDRKINESVKEVVSSSVKHAMRAPLRARFKDLPTPDMKEILLQRMLEENYDKGHADHRVAYEALRDSIRRDESEDFNEDKAQEETKKKSKQDSPKPPPGSPPSPPPPPPPPSGASGASGTTGASDSAQAPPPPPPASSSHQEDQSTGTAAPSSSKSAASAAYSAWTTTDTQIKPSITQIPDDLYMDEETTADVQALSSDDEVGRDHIPTASALKSTYAPPQENSLLAQTGDMATFMDWYCKQRGISELTPKDLEGPAFEIVKVFHHDVIHLQFQMEECHKLLTDQVDDAILRYNVSKLLPLRGEPGYVTIQPDFFFNKDLEYLRYGRKVGRPALSISKMKAAYYPDVGLEQLVPDQFWIEEECKYDIAAMYGISHWWFQRQRFYIDRFSSEGDRRAVRSHMRILSVVRIEVFSMYGYNYMKKIVLRRADLKEYVIAERDFKHMYPSDFEDLYLLNLQGHLNHLSPEDKKILTTAVNLWTRNLVIRHRVEDFQLGIESYQTQLNLTKPRWEATGFEFKHDYTVIDSPRAVTFRDRYGVQMIMRFNEIHKFSDGTLQQIDEALDYRVKEFQINRTNPGMNTRFWTKKDVDRSKDFMFAIQKRLKTRRIFRNLESFVGGRIREGDYRDGMVRYMFHDPPEPGGIDPGTILLEILLKMNLPDHRIKQRWRWRHLVPVESIHHPMLTLNASKESSRRLSVQDRINLFKNKQKEGGSATGSGAKLVATKPELRRLSSDVLYSHSATPLAVLRRWSGATNTSIDLSSDKKADQKDIPGSVITEVQEDQTNSATQLTVSSSVKSEESVGSNDSNQLTSNLENTQSLTLLTKFDDDSLIVSQVNDFDGGQEEQVGKFDQVKFGSSTVGSLEQDTRLVKATDPGMMTLRAPPKKASLSSGSKIQEAFASSQQR</sequence>
<feature type="region of interest" description="Disordered" evidence="1">
    <location>
        <begin position="793"/>
        <end position="825"/>
    </location>
</feature>
<proteinExistence type="predicted"/>
<name>A0ABQ5HXL5_9ASTR</name>
<feature type="compositionally biased region" description="Low complexity" evidence="1">
    <location>
        <begin position="804"/>
        <end position="816"/>
    </location>
</feature>
<feature type="compositionally biased region" description="Low complexity" evidence="1">
    <location>
        <begin position="127"/>
        <end position="142"/>
    </location>
</feature>
<feature type="compositionally biased region" description="Pro residues" evidence="1">
    <location>
        <begin position="108"/>
        <end position="126"/>
    </location>
</feature>